<evidence type="ECO:0000313" key="19">
    <source>
        <dbReference type="Proteomes" id="UP000095787"/>
    </source>
</evidence>
<dbReference type="RefSeq" id="WP_004845070.1">
    <property type="nucleotide sequence ID" value="NZ_AP028249.1"/>
</dbReference>
<keyword evidence="4 15" id="KW-0227">DNA damage</keyword>
<dbReference type="GO" id="GO:0005524">
    <property type="term" value="F:ATP binding"/>
    <property type="evidence" value="ECO:0007669"/>
    <property type="project" value="UniProtKB-KW"/>
</dbReference>
<dbReference type="PROSITE" id="PS51192">
    <property type="entry name" value="HELICASE_ATP_BIND_1"/>
    <property type="match status" value="1"/>
</dbReference>
<dbReference type="CDD" id="cd17992">
    <property type="entry name" value="DEXHc_RecG"/>
    <property type="match status" value="1"/>
</dbReference>
<dbReference type="Pfam" id="PF00271">
    <property type="entry name" value="Helicase_C"/>
    <property type="match status" value="1"/>
</dbReference>
<dbReference type="SMART" id="SM00490">
    <property type="entry name" value="HELICc"/>
    <property type="match status" value="1"/>
</dbReference>
<dbReference type="NCBIfam" id="NF008168">
    <property type="entry name" value="PRK10917.2-2"/>
    <property type="match status" value="1"/>
</dbReference>
<accession>A0A174CEF4</accession>
<keyword evidence="11" id="KW-0413">Isomerase</keyword>
<dbReference type="PANTHER" id="PTHR47964:SF1">
    <property type="entry name" value="ATP-DEPENDENT DNA HELICASE HOMOLOG RECG, CHLOROPLASTIC"/>
    <property type="match status" value="1"/>
</dbReference>
<dbReference type="EC" id="5.6.2.4" evidence="13 15"/>
<keyword evidence="7 15" id="KW-0067">ATP-binding</keyword>
<sequence length="687" mass="78313">MKVEKRKISSLKGIGEKTEKLFQKIGVDTVEDLIRYYPKGFEIFEDPISVGEVEEGKVCTVAGMVFGRIQVSTNSKMQITTLHLKDVTGTLKVIWYRMPFLRNTLAKGGTLVLRGRIVRKKNEIVMEHPEIFYPSSKYEEKRDTMQPVYSLTAGLTNNSVIKAVKQALSFLDDEQDILPEELRLKYSFPKYEEAIYAMHFPREKEDFVRARKRFVFEEFLLFILSLRRMKESENRSENPFHFADRPEIEQFLGALPYHLTNAQEKVWTEIKSDMQSENVMSRLVQGDVGSGKTIIAFLALLLSALNGYQGALMAPTEVLAVQHYENISEMLEKYKIPLQAELLTGSMTMSQKKKAYARIESGEAAIIIGTHALIQEKVLYRNLALVVTDEQHRFGVRQRETLAQKGKTPHILVMSATPIPRTLAIILYGDLDISIINEMPKNRLPIKNCVVNTEYREKAYRFMRKQVLEGRQCYVICPMVEESESLDAENVIDYSQMLAEELGDGIHVGCLHGKMKQKEKDEIMSAFGKNEIQILVSTTVVEVGIDVPNATVMLIENAERFGLAQLHQLRGRVGRGGYQSYCIFMSASKSDETKERLEILNRSNDGFFIAGEDLRLRGPGDLFGIRQSGILDFKIADVFQDAEVLKIAGEEANKILKRDPELKDPSYKKIKNHIDHKIQQIMLETTL</sequence>
<keyword evidence="8" id="KW-0238">DNA-binding</keyword>
<dbReference type="InterPro" id="IPR033454">
    <property type="entry name" value="RecG_wedge"/>
</dbReference>
<evidence type="ECO:0000256" key="13">
    <source>
        <dbReference type="ARBA" id="ARBA00034808"/>
    </source>
</evidence>
<dbReference type="Gene3D" id="3.40.50.300">
    <property type="entry name" value="P-loop containing nucleotide triphosphate hydrolases"/>
    <property type="match status" value="2"/>
</dbReference>
<dbReference type="CDD" id="cd04488">
    <property type="entry name" value="RecG_wedge_OBF"/>
    <property type="match status" value="1"/>
</dbReference>
<dbReference type="NCBIfam" id="NF008165">
    <property type="entry name" value="PRK10917.1-3"/>
    <property type="match status" value="1"/>
</dbReference>
<evidence type="ECO:0000256" key="2">
    <source>
        <dbReference type="ARBA" id="ARBA00017846"/>
    </source>
</evidence>
<dbReference type="InterPro" id="IPR045562">
    <property type="entry name" value="RecG_dom3_C"/>
</dbReference>
<evidence type="ECO:0000259" key="16">
    <source>
        <dbReference type="PROSITE" id="PS51192"/>
    </source>
</evidence>
<comment type="function">
    <text evidence="15">Plays a critical role in recombination and DNA repair. Helps process Holliday junction intermediates to mature products by catalyzing branch migration. Has replication fork regression activity, unwinds stalled or blocked replication forks to make a HJ that can be resolved. Has a DNA unwinding activity characteristic of a DNA helicase with 3'-5' polarity.</text>
</comment>
<dbReference type="GeneID" id="97328723"/>
<dbReference type="InterPro" id="IPR047112">
    <property type="entry name" value="RecG/Mfd"/>
</dbReference>
<dbReference type="InterPro" id="IPR027417">
    <property type="entry name" value="P-loop_NTPase"/>
</dbReference>
<dbReference type="Proteomes" id="UP000095787">
    <property type="component" value="Unassembled WGS sequence"/>
</dbReference>
<dbReference type="PROSITE" id="PS51194">
    <property type="entry name" value="HELICASE_CTER"/>
    <property type="match status" value="1"/>
</dbReference>
<evidence type="ECO:0000256" key="4">
    <source>
        <dbReference type="ARBA" id="ARBA00022763"/>
    </source>
</evidence>
<dbReference type="InterPro" id="IPR012340">
    <property type="entry name" value="NA-bd_OB-fold"/>
</dbReference>
<name>A0A174CEF4_9FIRM</name>
<evidence type="ECO:0000256" key="8">
    <source>
        <dbReference type="ARBA" id="ARBA00023125"/>
    </source>
</evidence>
<keyword evidence="6 15" id="KW-0347">Helicase</keyword>
<evidence type="ECO:0000256" key="10">
    <source>
        <dbReference type="ARBA" id="ARBA00023204"/>
    </source>
</evidence>
<dbReference type="Pfam" id="PF17191">
    <property type="entry name" value="RecG_wedge"/>
    <property type="match status" value="1"/>
</dbReference>
<dbReference type="GO" id="GO:0016887">
    <property type="term" value="F:ATP hydrolysis activity"/>
    <property type="evidence" value="ECO:0007669"/>
    <property type="project" value="RHEA"/>
</dbReference>
<feature type="domain" description="Helicase ATP-binding" evidence="16">
    <location>
        <begin position="273"/>
        <end position="436"/>
    </location>
</feature>
<dbReference type="SMART" id="SM00487">
    <property type="entry name" value="DEXDc"/>
    <property type="match status" value="1"/>
</dbReference>
<dbReference type="SUPFAM" id="SSF52540">
    <property type="entry name" value="P-loop containing nucleoside triphosphate hydrolases"/>
    <property type="match status" value="2"/>
</dbReference>
<dbReference type="Gene3D" id="2.40.50.140">
    <property type="entry name" value="Nucleic acid-binding proteins"/>
    <property type="match status" value="1"/>
</dbReference>
<evidence type="ECO:0000256" key="11">
    <source>
        <dbReference type="ARBA" id="ARBA00023235"/>
    </source>
</evidence>
<comment type="catalytic activity">
    <reaction evidence="14 15">
        <text>ATP + H2O = ADP + phosphate + H(+)</text>
        <dbReference type="Rhea" id="RHEA:13065"/>
        <dbReference type="ChEBI" id="CHEBI:15377"/>
        <dbReference type="ChEBI" id="CHEBI:15378"/>
        <dbReference type="ChEBI" id="CHEBI:30616"/>
        <dbReference type="ChEBI" id="CHEBI:43474"/>
        <dbReference type="ChEBI" id="CHEBI:456216"/>
        <dbReference type="EC" id="5.6.2.4"/>
    </reaction>
</comment>
<dbReference type="AlphaFoldDB" id="A0A174CEF4"/>
<evidence type="ECO:0000256" key="12">
    <source>
        <dbReference type="ARBA" id="ARBA00034617"/>
    </source>
</evidence>
<evidence type="ECO:0000256" key="7">
    <source>
        <dbReference type="ARBA" id="ARBA00022840"/>
    </source>
</evidence>
<organism evidence="18 19">
    <name type="scientific">[Ruminococcus] torques</name>
    <dbReference type="NCBI Taxonomy" id="33039"/>
    <lineage>
        <taxon>Bacteria</taxon>
        <taxon>Bacillati</taxon>
        <taxon>Bacillota</taxon>
        <taxon>Clostridia</taxon>
        <taxon>Lachnospirales</taxon>
        <taxon>Lachnospiraceae</taxon>
        <taxon>Mediterraneibacter</taxon>
    </lineage>
</organism>
<reference evidence="18 19" key="1">
    <citation type="submission" date="2015-09" db="EMBL/GenBank/DDBJ databases">
        <authorList>
            <consortium name="Pathogen Informatics"/>
        </authorList>
    </citation>
    <scope>NUCLEOTIDE SEQUENCE [LARGE SCALE GENOMIC DNA]</scope>
    <source>
        <strain evidence="18 19">2789STDY5834841</strain>
    </source>
</reference>
<evidence type="ECO:0000256" key="1">
    <source>
        <dbReference type="ARBA" id="ARBA00007504"/>
    </source>
</evidence>
<dbReference type="Pfam" id="PF19833">
    <property type="entry name" value="RecG_dom3_C"/>
    <property type="match status" value="1"/>
</dbReference>
<keyword evidence="10 15" id="KW-0234">DNA repair</keyword>
<comment type="catalytic activity">
    <reaction evidence="12 15">
        <text>Couples ATP hydrolysis with the unwinding of duplex DNA by translocating in the 3'-5' direction.</text>
        <dbReference type="EC" id="5.6.2.4"/>
    </reaction>
</comment>
<keyword evidence="3 15" id="KW-0547">Nucleotide-binding</keyword>
<dbReference type="InterPro" id="IPR011545">
    <property type="entry name" value="DEAD/DEAH_box_helicase_dom"/>
</dbReference>
<dbReference type="InterPro" id="IPR001650">
    <property type="entry name" value="Helicase_C-like"/>
</dbReference>
<feature type="domain" description="Helicase C-terminal" evidence="17">
    <location>
        <begin position="455"/>
        <end position="615"/>
    </location>
</feature>
<dbReference type="GO" id="GO:0003677">
    <property type="term" value="F:DNA binding"/>
    <property type="evidence" value="ECO:0007669"/>
    <property type="project" value="UniProtKB-KW"/>
</dbReference>
<protein>
    <recommendedName>
        <fullName evidence="2 15">ATP-dependent DNA helicase RecG</fullName>
        <ecNumber evidence="13 15">5.6.2.4</ecNumber>
    </recommendedName>
</protein>
<dbReference type="InterPro" id="IPR004609">
    <property type="entry name" value="ATP-dep_DNA_helicase_RecG"/>
</dbReference>
<evidence type="ECO:0000256" key="3">
    <source>
        <dbReference type="ARBA" id="ARBA00022741"/>
    </source>
</evidence>
<evidence type="ECO:0000256" key="5">
    <source>
        <dbReference type="ARBA" id="ARBA00022801"/>
    </source>
</evidence>
<dbReference type="PANTHER" id="PTHR47964">
    <property type="entry name" value="ATP-DEPENDENT DNA HELICASE HOMOLOG RECG, CHLOROPLASTIC"/>
    <property type="match status" value="1"/>
</dbReference>
<evidence type="ECO:0000259" key="17">
    <source>
        <dbReference type="PROSITE" id="PS51194"/>
    </source>
</evidence>
<dbReference type="NCBIfam" id="TIGR00643">
    <property type="entry name" value="recG"/>
    <property type="match status" value="1"/>
</dbReference>
<dbReference type="GO" id="GO:0043138">
    <property type="term" value="F:3'-5' DNA helicase activity"/>
    <property type="evidence" value="ECO:0007669"/>
    <property type="project" value="UniProtKB-EC"/>
</dbReference>
<dbReference type="EMBL" id="CYZO01000020">
    <property type="protein sequence ID" value="CUO11682.1"/>
    <property type="molecule type" value="Genomic_DNA"/>
</dbReference>
<dbReference type="SUPFAM" id="SSF50249">
    <property type="entry name" value="Nucleic acid-binding proteins"/>
    <property type="match status" value="1"/>
</dbReference>
<evidence type="ECO:0000256" key="15">
    <source>
        <dbReference type="RuleBase" id="RU363016"/>
    </source>
</evidence>
<comment type="similarity">
    <text evidence="1 15">Belongs to the helicase family. RecG subfamily.</text>
</comment>
<evidence type="ECO:0000256" key="9">
    <source>
        <dbReference type="ARBA" id="ARBA00023172"/>
    </source>
</evidence>
<dbReference type="GO" id="GO:0006310">
    <property type="term" value="P:DNA recombination"/>
    <property type="evidence" value="ECO:0007669"/>
    <property type="project" value="UniProtKB-UniRule"/>
</dbReference>
<proteinExistence type="inferred from homology"/>
<gene>
    <name evidence="18" type="primary">recG</name>
    <name evidence="18" type="ORF">ERS852456_01653</name>
</gene>
<evidence type="ECO:0000256" key="14">
    <source>
        <dbReference type="ARBA" id="ARBA00048988"/>
    </source>
</evidence>
<dbReference type="GO" id="GO:0006281">
    <property type="term" value="P:DNA repair"/>
    <property type="evidence" value="ECO:0007669"/>
    <property type="project" value="UniProtKB-UniRule"/>
</dbReference>
<keyword evidence="9 15" id="KW-0233">DNA recombination</keyword>
<dbReference type="Pfam" id="PF00270">
    <property type="entry name" value="DEAD"/>
    <property type="match status" value="1"/>
</dbReference>
<evidence type="ECO:0000256" key="6">
    <source>
        <dbReference type="ARBA" id="ARBA00022806"/>
    </source>
</evidence>
<evidence type="ECO:0000313" key="18">
    <source>
        <dbReference type="EMBL" id="CUO11682.1"/>
    </source>
</evidence>
<keyword evidence="5 15" id="KW-0378">Hydrolase</keyword>
<dbReference type="InterPro" id="IPR014001">
    <property type="entry name" value="Helicase_ATP-bd"/>
</dbReference>